<organism evidence="3 4">
    <name type="scientific">Williamsia marianensis</name>
    <dbReference type="NCBI Taxonomy" id="85044"/>
    <lineage>
        <taxon>Bacteria</taxon>
        <taxon>Bacillati</taxon>
        <taxon>Actinomycetota</taxon>
        <taxon>Actinomycetes</taxon>
        <taxon>Mycobacteriales</taxon>
        <taxon>Nocardiaceae</taxon>
        <taxon>Williamsia</taxon>
    </lineage>
</organism>
<evidence type="ECO:0000259" key="1">
    <source>
        <dbReference type="Pfam" id="PF01796"/>
    </source>
</evidence>
<dbReference type="OrthoDB" id="7470921at2"/>
<name>A0A495K8P5_WILMA</name>
<dbReference type="Pfam" id="PF12172">
    <property type="entry name" value="zf-ChsH2"/>
    <property type="match status" value="1"/>
</dbReference>
<dbReference type="PANTHER" id="PTHR34075:SF5">
    <property type="entry name" value="BLR3430 PROTEIN"/>
    <property type="match status" value="1"/>
</dbReference>
<dbReference type="InterPro" id="IPR012340">
    <property type="entry name" value="NA-bd_OB-fold"/>
</dbReference>
<gene>
    <name evidence="3" type="ORF">DFJ75_4426</name>
</gene>
<accession>A0A495K8P5</accession>
<dbReference type="AlphaFoldDB" id="A0A495K8P5"/>
<dbReference type="InterPro" id="IPR052513">
    <property type="entry name" value="Thioester_dehydratase-like"/>
</dbReference>
<reference evidence="3 4" key="1">
    <citation type="submission" date="2018-10" db="EMBL/GenBank/DDBJ databases">
        <title>Sequencing the genomes of 1000 actinobacteria strains.</title>
        <authorList>
            <person name="Klenk H.-P."/>
        </authorList>
    </citation>
    <scope>NUCLEOTIDE SEQUENCE [LARGE SCALE GENOMIC DNA]</scope>
    <source>
        <strain evidence="3 4">DSM 44343</strain>
    </source>
</reference>
<sequence length="144" mass="15830">MTDALMLAPLPVPDPDSAPYWDALAEGKLKICRCVDTGTWIHPPLERSRITGGPVRFDEVSGYGTIFSFIVIRQPTVPGHRPPYVTALIELDEQPGLRMSAVVNAQPHTIRIGQRVRARIVEIVEIGDSGVYAPEFVPIGTDEE</sequence>
<feature type="domain" description="ChsH2 C-terminal OB-fold" evidence="1">
    <location>
        <begin position="59"/>
        <end position="120"/>
    </location>
</feature>
<dbReference type="PANTHER" id="PTHR34075">
    <property type="entry name" value="BLR3430 PROTEIN"/>
    <property type="match status" value="1"/>
</dbReference>
<evidence type="ECO:0000259" key="2">
    <source>
        <dbReference type="Pfam" id="PF12172"/>
    </source>
</evidence>
<comment type="caution">
    <text evidence="3">The sequence shown here is derived from an EMBL/GenBank/DDBJ whole genome shotgun (WGS) entry which is preliminary data.</text>
</comment>
<feature type="domain" description="ChsH2 rubredoxin-like zinc ribbon" evidence="2">
    <location>
        <begin position="21"/>
        <end position="45"/>
    </location>
</feature>
<dbReference type="SUPFAM" id="SSF50249">
    <property type="entry name" value="Nucleic acid-binding proteins"/>
    <property type="match status" value="1"/>
</dbReference>
<dbReference type="Proteomes" id="UP000274762">
    <property type="component" value="Unassembled WGS sequence"/>
</dbReference>
<dbReference type="Pfam" id="PF01796">
    <property type="entry name" value="OB_ChsH2_C"/>
    <property type="match status" value="1"/>
</dbReference>
<dbReference type="InterPro" id="IPR022002">
    <property type="entry name" value="ChsH2_Znr"/>
</dbReference>
<protein>
    <recommendedName>
        <fullName evidence="5">DUF35 domain-containing protein</fullName>
    </recommendedName>
</protein>
<proteinExistence type="predicted"/>
<evidence type="ECO:0000313" key="3">
    <source>
        <dbReference type="EMBL" id="RKR97541.1"/>
    </source>
</evidence>
<dbReference type="RefSeq" id="WP_062794869.1">
    <property type="nucleotide sequence ID" value="NZ_CBCRXS010000007.1"/>
</dbReference>
<evidence type="ECO:0008006" key="5">
    <source>
        <dbReference type="Google" id="ProtNLM"/>
    </source>
</evidence>
<dbReference type="InterPro" id="IPR002878">
    <property type="entry name" value="ChsH2_C"/>
</dbReference>
<dbReference type="EMBL" id="RBKV01000001">
    <property type="protein sequence ID" value="RKR97541.1"/>
    <property type="molecule type" value="Genomic_DNA"/>
</dbReference>
<evidence type="ECO:0000313" key="4">
    <source>
        <dbReference type="Proteomes" id="UP000274762"/>
    </source>
</evidence>